<keyword evidence="5" id="KW-1185">Reference proteome</keyword>
<organism evidence="4 5">
    <name type="scientific">Lentzea kristufekii</name>
    <dbReference type="NCBI Taxonomy" id="3095430"/>
    <lineage>
        <taxon>Bacteria</taxon>
        <taxon>Bacillati</taxon>
        <taxon>Actinomycetota</taxon>
        <taxon>Actinomycetes</taxon>
        <taxon>Pseudonocardiales</taxon>
        <taxon>Pseudonocardiaceae</taxon>
        <taxon>Lentzea</taxon>
    </lineage>
</organism>
<evidence type="ECO:0000313" key="4">
    <source>
        <dbReference type="EMBL" id="MDX8048467.1"/>
    </source>
</evidence>
<dbReference type="RefSeq" id="WP_319982585.1">
    <property type="nucleotide sequence ID" value="NZ_JAXAVV010000002.1"/>
</dbReference>
<dbReference type="CDD" id="cd08545">
    <property type="entry name" value="YcnI_like"/>
    <property type="match status" value="1"/>
</dbReference>
<dbReference type="EMBL" id="JAXAVV010000002">
    <property type="protein sequence ID" value="MDX8048467.1"/>
    <property type="molecule type" value="Genomic_DNA"/>
</dbReference>
<protein>
    <submittedName>
        <fullName evidence="4">YcnI family protein</fullName>
    </submittedName>
</protein>
<dbReference type="Proteomes" id="UP001271792">
    <property type="component" value="Unassembled WGS sequence"/>
</dbReference>
<dbReference type="Pfam" id="PF07987">
    <property type="entry name" value="DUF1775"/>
    <property type="match status" value="1"/>
</dbReference>
<feature type="transmembrane region" description="Helical" evidence="1">
    <location>
        <begin position="201"/>
        <end position="222"/>
    </location>
</feature>
<evidence type="ECO:0000256" key="2">
    <source>
        <dbReference type="SAM" id="SignalP"/>
    </source>
</evidence>
<keyword evidence="1" id="KW-0812">Transmembrane</keyword>
<name>A0ABU4TJN6_9PSEU</name>
<reference evidence="4 5" key="1">
    <citation type="submission" date="2023-11" db="EMBL/GenBank/DDBJ databases">
        <title>Lentzea sokolovensis, sp. nov., Lentzea kristufkii, sp. nov., and Lentzea miocenensis, sp. nov., rare actinobacteria from Sokolov Coal Basin, Miocene lacustrine sediment, Czech Republic.</title>
        <authorList>
            <person name="Lara A."/>
            <person name="Kotroba L."/>
            <person name="Nouioui I."/>
            <person name="Neumann-Schaal M."/>
            <person name="Mast Y."/>
            <person name="Chronakova A."/>
        </authorList>
    </citation>
    <scope>NUCLEOTIDE SEQUENCE [LARGE SCALE GENOMIC DNA]</scope>
    <source>
        <strain evidence="4 5">BCCO 10_0798</strain>
    </source>
</reference>
<dbReference type="Gene3D" id="2.60.40.2230">
    <property type="entry name" value="Uncharacterised protein YcnI-like PF07987, DUF1775"/>
    <property type="match status" value="1"/>
</dbReference>
<dbReference type="InterPro" id="IPR038507">
    <property type="entry name" value="YcnI-like_sf"/>
</dbReference>
<accession>A0ABU4TJN6</accession>
<gene>
    <name evidence="4" type="ORF">SK571_03660</name>
</gene>
<sequence length="233" mass="23824">MSRFTIVAAVCGVTLFALTGTAAAHVSVTPAEIGKTGSSQVTFRVPNESATAGTIKVELTLPAEYPITSVRAEPKQGWALQVTRAKLEPPVKIGTREVSEAVRTVTWTAEAGARIGPDQYADFGLYVSGLPDNTDKLVIAAAQTYEDGKVANWANPPTSDGKEPQDPAPVLKLAAAGAGQPTTAASSQTTAAAGQDDSARLLGGSALVVAALALGIGVGALLRGRRTGKETQS</sequence>
<feature type="chain" id="PRO_5046275305" evidence="2">
    <location>
        <begin position="25"/>
        <end position="233"/>
    </location>
</feature>
<comment type="caution">
    <text evidence="4">The sequence shown here is derived from an EMBL/GenBank/DDBJ whole genome shotgun (WGS) entry which is preliminary data.</text>
</comment>
<dbReference type="InterPro" id="IPR012533">
    <property type="entry name" value="YcnI-copper_dom"/>
</dbReference>
<keyword evidence="1" id="KW-0472">Membrane</keyword>
<evidence type="ECO:0000313" key="5">
    <source>
        <dbReference type="Proteomes" id="UP001271792"/>
    </source>
</evidence>
<keyword evidence="2" id="KW-0732">Signal</keyword>
<proteinExistence type="predicted"/>
<evidence type="ECO:0000259" key="3">
    <source>
        <dbReference type="Pfam" id="PF07987"/>
    </source>
</evidence>
<feature type="domain" description="YncI copper-binding" evidence="3">
    <location>
        <begin position="25"/>
        <end position="173"/>
    </location>
</feature>
<keyword evidence="1" id="KW-1133">Transmembrane helix</keyword>
<evidence type="ECO:0000256" key="1">
    <source>
        <dbReference type="SAM" id="Phobius"/>
    </source>
</evidence>
<feature type="signal peptide" evidence="2">
    <location>
        <begin position="1"/>
        <end position="24"/>
    </location>
</feature>